<dbReference type="Pfam" id="PF02518">
    <property type="entry name" value="HATPase_c"/>
    <property type="match status" value="1"/>
</dbReference>
<feature type="compositionally biased region" description="Low complexity" evidence="9">
    <location>
        <begin position="490"/>
        <end position="501"/>
    </location>
</feature>
<proteinExistence type="predicted"/>
<evidence type="ECO:0000256" key="4">
    <source>
        <dbReference type="ARBA" id="ARBA00022679"/>
    </source>
</evidence>
<keyword evidence="5" id="KW-0547">Nucleotide-binding</keyword>
<evidence type="ECO:0000259" key="13">
    <source>
        <dbReference type="Pfam" id="PF23539"/>
    </source>
</evidence>
<feature type="transmembrane region" description="Helical" evidence="10">
    <location>
        <begin position="96"/>
        <end position="123"/>
    </location>
</feature>
<feature type="domain" description="Histidine kinase/HSP90-like ATPase" evidence="11">
    <location>
        <begin position="341"/>
        <end position="439"/>
    </location>
</feature>
<evidence type="ECO:0000259" key="11">
    <source>
        <dbReference type="Pfam" id="PF02518"/>
    </source>
</evidence>
<name>A0A2H1J8D4_9MICO</name>
<evidence type="ECO:0000259" key="12">
    <source>
        <dbReference type="Pfam" id="PF07730"/>
    </source>
</evidence>
<feature type="domain" description="DUF7134" evidence="13">
    <location>
        <begin position="27"/>
        <end position="200"/>
    </location>
</feature>
<dbReference type="EMBL" id="FXYX01000010">
    <property type="protein sequence ID" value="SMX83775.1"/>
    <property type="molecule type" value="Genomic_DNA"/>
</dbReference>
<dbReference type="AlphaFoldDB" id="A0A2H1J8D4"/>
<dbReference type="InterPro" id="IPR011712">
    <property type="entry name" value="Sig_transdc_His_kin_sub3_dim/P"/>
</dbReference>
<feature type="compositionally biased region" description="Gly residues" evidence="9">
    <location>
        <begin position="385"/>
        <end position="405"/>
    </location>
</feature>
<evidence type="ECO:0000256" key="9">
    <source>
        <dbReference type="SAM" id="MobiDB-lite"/>
    </source>
</evidence>
<dbReference type="SUPFAM" id="SSF55874">
    <property type="entry name" value="ATPase domain of HSP90 chaperone/DNA topoisomerase II/histidine kinase"/>
    <property type="match status" value="1"/>
</dbReference>
<accession>A0A2H1J8D4</accession>
<evidence type="ECO:0000256" key="10">
    <source>
        <dbReference type="SAM" id="Phobius"/>
    </source>
</evidence>
<keyword evidence="4" id="KW-0808">Transferase</keyword>
<dbReference type="Proteomes" id="UP000234382">
    <property type="component" value="Unassembled WGS sequence"/>
</dbReference>
<feature type="transmembrane region" description="Helical" evidence="10">
    <location>
        <begin position="35"/>
        <end position="55"/>
    </location>
</feature>
<dbReference type="GO" id="GO:0000155">
    <property type="term" value="F:phosphorelay sensor kinase activity"/>
    <property type="evidence" value="ECO:0007669"/>
    <property type="project" value="InterPro"/>
</dbReference>
<dbReference type="Gene3D" id="1.20.5.1930">
    <property type="match status" value="1"/>
</dbReference>
<feature type="transmembrane region" description="Helical" evidence="10">
    <location>
        <begin position="135"/>
        <end position="160"/>
    </location>
</feature>
<comment type="catalytic activity">
    <reaction evidence="1">
        <text>ATP + protein L-histidine = ADP + protein N-phospho-L-histidine.</text>
        <dbReference type="EC" id="2.7.13.3"/>
    </reaction>
</comment>
<dbReference type="InterPro" id="IPR050482">
    <property type="entry name" value="Sensor_HK_TwoCompSys"/>
</dbReference>
<evidence type="ECO:0000256" key="8">
    <source>
        <dbReference type="ARBA" id="ARBA00023012"/>
    </source>
</evidence>
<dbReference type="GO" id="GO:0016020">
    <property type="term" value="C:membrane"/>
    <property type="evidence" value="ECO:0007669"/>
    <property type="project" value="InterPro"/>
</dbReference>
<keyword evidence="10" id="KW-0472">Membrane</keyword>
<dbReference type="InterPro" id="IPR003594">
    <property type="entry name" value="HATPase_dom"/>
</dbReference>
<dbReference type="Gene3D" id="3.30.565.10">
    <property type="entry name" value="Histidine kinase-like ATPase, C-terminal domain"/>
    <property type="match status" value="1"/>
</dbReference>
<keyword evidence="15" id="KW-1185">Reference proteome</keyword>
<evidence type="ECO:0000313" key="14">
    <source>
        <dbReference type="EMBL" id="SMX83775.1"/>
    </source>
</evidence>
<keyword evidence="10" id="KW-1133">Transmembrane helix</keyword>
<gene>
    <name evidence="14" type="ORF">BI49514_01739</name>
</gene>
<keyword evidence="3" id="KW-0597">Phosphoprotein</keyword>
<feature type="region of interest" description="Disordered" evidence="9">
    <location>
        <begin position="382"/>
        <end position="421"/>
    </location>
</feature>
<keyword evidence="6 14" id="KW-0418">Kinase</keyword>
<dbReference type="EC" id="2.7.13.3" evidence="2"/>
<sequence>MSNRSTAAVGGRPDPQLRTPDRFDRLRRYVTARPWIVDSLLWALPITYLTVVFTASQAERNALALVPTWVQIGIVLLQTLPLGLRRTAPLLSSSLIAIGSLLTVLTMIGPTFGMIAVPITVYSTTAWGTRLHGRIVLGLGLVGAVLLGGWLYLIFLQTTIGADPRPMETGEYVLMAVVVALCAAIVLIAWLWGGAGYRRRRRIEDIWERNRLLERERESETRLAADAERMRIAREMHDVIAHSLSVVIAQADGGRYAAKTDPTVAAGALETIAHTGREALAQTRSLLGFLRAEGDDNRSPSPLPGLSDIGSLIADVRAAGLPVSVAGVDDFERGQLPEGASLAVYRIVQEALTNVLKHAGDGARAHVELRVEDEEFVARISDNGTGRGSRVGAGSGTGRGSGGAAVCGNDDSTRKDGRGHGIVGMQERVALYGGTLTARPIRSTGLSDRTEKRDDATPGFSSGAVPGSAFGSMTGFLVEARLPLPAPETGGARAGSAARADSAGRPDSAARADSAAEGNLAEAAHPEVEEGSP</sequence>
<evidence type="ECO:0000256" key="3">
    <source>
        <dbReference type="ARBA" id="ARBA00022553"/>
    </source>
</evidence>
<protein>
    <recommendedName>
        <fullName evidence="2">histidine kinase</fullName>
        <ecNumber evidence="2">2.7.13.3</ecNumber>
    </recommendedName>
</protein>
<dbReference type="Pfam" id="PF23539">
    <property type="entry name" value="DUF7134"/>
    <property type="match status" value="1"/>
</dbReference>
<evidence type="ECO:0000256" key="6">
    <source>
        <dbReference type="ARBA" id="ARBA00022777"/>
    </source>
</evidence>
<dbReference type="CDD" id="cd16917">
    <property type="entry name" value="HATPase_UhpB-NarQ-NarX-like"/>
    <property type="match status" value="1"/>
</dbReference>
<keyword evidence="7" id="KW-0067">ATP-binding</keyword>
<feature type="region of interest" description="Disordered" evidence="9">
    <location>
        <begin position="440"/>
        <end position="467"/>
    </location>
</feature>
<dbReference type="InterPro" id="IPR055558">
    <property type="entry name" value="DUF7134"/>
</dbReference>
<dbReference type="GO" id="GO:0005524">
    <property type="term" value="F:ATP binding"/>
    <property type="evidence" value="ECO:0007669"/>
    <property type="project" value="UniProtKB-KW"/>
</dbReference>
<dbReference type="InterPro" id="IPR036890">
    <property type="entry name" value="HATPase_C_sf"/>
</dbReference>
<feature type="compositionally biased region" description="Basic and acidic residues" evidence="9">
    <location>
        <begin position="524"/>
        <end position="533"/>
    </location>
</feature>
<feature type="transmembrane region" description="Helical" evidence="10">
    <location>
        <begin position="172"/>
        <end position="192"/>
    </location>
</feature>
<keyword evidence="8" id="KW-0902">Two-component regulatory system</keyword>
<evidence type="ECO:0000313" key="15">
    <source>
        <dbReference type="Proteomes" id="UP000234382"/>
    </source>
</evidence>
<evidence type="ECO:0000256" key="7">
    <source>
        <dbReference type="ARBA" id="ARBA00022840"/>
    </source>
</evidence>
<dbReference type="Pfam" id="PF07730">
    <property type="entry name" value="HisKA_3"/>
    <property type="match status" value="1"/>
</dbReference>
<reference evidence="15" key="1">
    <citation type="submission" date="2017-03" db="EMBL/GenBank/DDBJ databases">
        <authorList>
            <person name="Monnet C."/>
        </authorList>
    </citation>
    <scope>NUCLEOTIDE SEQUENCE [LARGE SCALE GENOMIC DNA]</scope>
    <source>
        <strain evidence="15">ATCC 49514</strain>
    </source>
</reference>
<evidence type="ECO:0000256" key="5">
    <source>
        <dbReference type="ARBA" id="ARBA00022741"/>
    </source>
</evidence>
<organism evidence="14 15">
    <name type="scientific">Brevibacterium iodinum ATCC 49514</name>
    <dbReference type="NCBI Taxonomy" id="1255616"/>
    <lineage>
        <taxon>Bacteria</taxon>
        <taxon>Bacillati</taxon>
        <taxon>Actinomycetota</taxon>
        <taxon>Actinomycetes</taxon>
        <taxon>Micrococcales</taxon>
        <taxon>Brevibacteriaceae</taxon>
        <taxon>Brevibacterium</taxon>
    </lineage>
</organism>
<evidence type="ECO:0000256" key="1">
    <source>
        <dbReference type="ARBA" id="ARBA00000085"/>
    </source>
</evidence>
<feature type="transmembrane region" description="Helical" evidence="10">
    <location>
        <begin position="62"/>
        <end position="84"/>
    </location>
</feature>
<feature type="domain" description="Signal transduction histidine kinase subgroup 3 dimerisation and phosphoacceptor" evidence="12">
    <location>
        <begin position="228"/>
        <end position="293"/>
    </location>
</feature>
<keyword evidence="10" id="KW-0812">Transmembrane</keyword>
<feature type="region of interest" description="Disordered" evidence="9">
    <location>
        <begin position="485"/>
        <end position="533"/>
    </location>
</feature>
<dbReference type="PANTHER" id="PTHR24421:SF10">
    <property type="entry name" value="NITRATE_NITRITE SENSOR PROTEIN NARQ"/>
    <property type="match status" value="1"/>
</dbReference>
<dbReference type="PANTHER" id="PTHR24421">
    <property type="entry name" value="NITRATE/NITRITE SENSOR PROTEIN NARX-RELATED"/>
    <property type="match status" value="1"/>
</dbReference>
<dbReference type="RefSeq" id="WP_167443905.1">
    <property type="nucleotide sequence ID" value="NZ_FXYX01000010.1"/>
</dbReference>
<evidence type="ECO:0000256" key="2">
    <source>
        <dbReference type="ARBA" id="ARBA00012438"/>
    </source>
</evidence>
<dbReference type="GO" id="GO:0046983">
    <property type="term" value="F:protein dimerization activity"/>
    <property type="evidence" value="ECO:0007669"/>
    <property type="project" value="InterPro"/>
</dbReference>